<name>A0ACC0FLV4_9ERIC</name>
<evidence type="ECO:0000313" key="2">
    <source>
        <dbReference type="Proteomes" id="UP001060215"/>
    </source>
</evidence>
<gene>
    <name evidence="1" type="ORF">LOK49_LG13G01828</name>
</gene>
<dbReference type="Proteomes" id="UP001060215">
    <property type="component" value="Chromosome 14"/>
</dbReference>
<evidence type="ECO:0000313" key="1">
    <source>
        <dbReference type="EMBL" id="KAI7989077.1"/>
    </source>
</evidence>
<comment type="caution">
    <text evidence="1">The sequence shown here is derived from an EMBL/GenBank/DDBJ whole genome shotgun (WGS) entry which is preliminary data.</text>
</comment>
<organism evidence="1 2">
    <name type="scientific">Camellia lanceoleosa</name>
    <dbReference type="NCBI Taxonomy" id="1840588"/>
    <lineage>
        <taxon>Eukaryota</taxon>
        <taxon>Viridiplantae</taxon>
        <taxon>Streptophyta</taxon>
        <taxon>Embryophyta</taxon>
        <taxon>Tracheophyta</taxon>
        <taxon>Spermatophyta</taxon>
        <taxon>Magnoliopsida</taxon>
        <taxon>eudicotyledons</taxon>
        <taxon>Gunneridae</taxon>
        <taxon>Pentapetalae</taxon>
        <taxon>asterids</taxon>
        <taxon>Ericales</taxon>
        <taxon>Theaceae</taxon>
        <taxon>Camellia</taxon>
    </lineage>
</organism>
<keyword evidence="2" id="KW-1185">Reference proteome</keyword>
<reference evidence="1 2" key="1">
    <citation type="journal article" date="2022" name="Plant J.">
        <title>Chromosome-level genome of Camellia lanceoleosa provides a valuable resource for understanding genome evolution and self-incompatibility.</title>
        <authorList>
            <person name="Gong W."/>
            <person name="Xiao S."/>
            <person name="Wang L."/>
            <person name="Liao Z."/>
            <person name="Chang Y."/>
            <person name="Mo W."/>
            <person name="Hu G."/>
            <person name="Li W."/>
            <person name="Zhao G."/>
            <person name="Zhu H."/>
            <person name="Hu X."/>
            <person name="Ji K."/>
            <person name="Xiang X."/>
            <person name="Song Q."/>
            <person name="Yuan D."/>
            <person name="Jin S."/>
            <person name="Zhang L."/>
        </authorList>
    </citation>
    <scope>NUCLEOTIDE SEQUENCE [LARGE SCALE GENOMIC DNA]</scope>
    <source>
        <strain evidence="1">SQ_2022a</strain>
    </source>
</reference>
<dbReference type="EMBL" id="CM045771">
    <property type="protein sequence ID" value="KAI7989077.1"/>
    <property type="molecule type" value="Genomic_DNA"/>
</dbReference>
<accession>A0ACC0FLV4</accession>
<proteinExistence type="predicted"/>
<protein>
    <submittedName>
        <fullName evidence="1">Uncharacterized protein</fullName>
    </submittedName>
</protein>
<sequence length="422" mass="46930">MSPVVRPTHHSIICEAAPNKKADSAAKRARQAEKRRVHNKARKSVVKTRMKNVFYLWNLQVDELNLAQIGPKFEHHEMFPARTNTEFVQVFYRSHLKMRVWERQEAGVVGVNYGLLGNNLPPPNQVIALLRSRNITKTRLFAPNLDVLTALKNSGIEVILGTLDQDLQDLSTNVSHATTWINTNILPYSDTIRFLCVSAGNEVIPGDLSPYVFRAMENLKTALESANLGNIQVSTTVSTQILGISYPPSKGEFSEDVSSEMGQISSFLAENKSPLLVNVYPYFAYIDNPNEIQLSYALLNSSEVVVRDGTLEYKCLFDAIVDSVYSALEKAGGEAVEIVVSESGWPSDGDGEIAASVENAEMYNGKMIEHVSGTLGTPKRPGKSIETYVFAVFNENQKPPGTEQNFGLYYPNMTEVYHVEFN</sequence>